<protein>
    <submittedName>
        <fullName evidence="1">Sporulation protein YlmC with PRC-barrel domain</fullName>
    </submittedName>
</protein>
<evidence type="ECO:0000313" key="1">
    <source>
        <dbReference type="EMBL" id="TDP96459.1"/>
    </source>
</evidence>
<dbReference type="Gene3D" id="2.30.30.240">
    <property type="entry name" value="PRC-barrel domain"/>
    <property type="match status" value="1"/>
</dbReference>
<reference evidence="1 2" key="1">
    <citation type="submission" date="2019-03" db="EMBL/GenBank/DDBJ databases">
        <title>Genomic Encyclopedia of Type Strains, Phase IV (KMG-IV): sequencing the most valuable type-strain genomes for metagenomic binning, comparative biology and taxonomic classification.</title>
        <authorList>
            <person name="Goeker M."/>
        </authorList>
    </citation>
    <scope>NUCLEOTIDE SEQUENCE [LARGE SCALE GENOMIC DNA]</scope>
    <source>
        <strain evidence="1 2">DSM 45361</strain>
    </source>
</reference>
<dbReference type="AlphaFoldDB" id="A0A4R6S8Y7"/>
<proteinExistence type="predicted"/>
<gene>
    <name evidence="1" type="ORF">EV186_104447</name>
</gene>
<comment type="caution">
    <text evidence="1">The sequence shown here is derived from an EMBL/GenBank/DDBJ whole genome shotgun (WGS) entry which is preliminary data.</text>
</comment>
<dbReference type="OrthoDB" id="9804685at2"/>
<dbReference type="EMBL" id="SNXZ01000004">
    <property type="protein sequence ID" value="TDP96459.1"/>
    <property type="molecule type" value="Genomic_DNA"/>
</dbReference>
<evidence type="ECO:0000313" key="2">
    <source>
        <dbReference type="Proteomes" id="UP000295444"/>
    </source>
</evidence>
<dbReference type="RefSeq" id="WP_133851806.1">
    <property type="nucleotide sequence ID" value="NZ_SNXZ01000004.1"/>
</dbReference>
<sequence>MTTTPDGPDPLRIDFHLLDRQIVDPAGAKIGKVDDVELEVGDQGELRIAALLVGQHVLGERLKGAVGRWLAAVATRLHPEGRPQPLRIPFEHVTKVDSEVIVGLRKELFETPPLEKWLRDNLIGRIPGAGHASE</sequence>
<accession>A0A4R6S8Y7</accession>
<organism evidence="1 2">
    <name type="scientific">Labedaea rhizosphaerae</name>
    <dbReference type="NCBI Taxonomy" id="598644"/>
    <lineage>
        <taxon>Bacteria</taxon>
        <taxon>Bacillati</taxon>
        <taxon>Actinomycetota</taxon>
        <taxon>Actinomycetes</taxon>
        <taxon>Pseudonocardiales</taxon>
        <taxon>Pseudonocardiaceae</taxon>
        <taxon>Labedaea</taxon>
    </lineage>
</organism>
<name>A0A4R6S8Y7_LABRH</name>
<dbReference type="Proteomes" id="UP000295444">
    <property type="component" value="Unassembled WGS sequence"/>
</dbReference>
<keyword evidence="2" id="KW-1185">Reference proteome</keyword>